<comment type="similarity">
    <text evidence="2">Belongs to the class-IV pyridoxal-phosphate-dependent aminotransferase family.</text>
</comment>
<dbReference type="GO" id="GO:0005829">
    <property type="term" value="C:cytosol"/>
    <property type="evidence" value="ECO:0007669"/>
    <property type="project" value="TreeGrafter"/>
</dbReference>
<evidence type="ECO:0000313" key="4">
    <source>
        <dbReference type="EMBL" id="ACT51777.1"/>
    </source>
</evidence>
<dbReference type="PANTHER" id="PTHR42743">
    <property type="entry name" value="AMINO-ACID AMINOTRANSFERASE"/>
    <property type="match status" value="1"/>
</dbReference>
<dbReference type="InterPro" id="IPR036038">
    <property type="entry name" value="Aminotransferase-like"/>
</dbReference>
<dbReference type="Gene3D" id="3.30.470.10">
    <property type="match status" value="1"/>
</dbReference>
<reference evidence="4 5" key="2">
    <citation type="journal article" date="2011" name="J. Bacteriol.">
        <title>Genomes of three methylotrophs from a single niche uncover genetic and metabolic divergence of Methylophilaceae.</title>
        <authorList>
            <person name="Lapidus A."/>
            <person name="Clum A."/>
            <person name="Labutti K."/>
            <person name="Kaluzhnaya M.G."/>
            <person name="Lim S."/>
            <person name="Beck D.A."/>
            <person name="Glavina Del Rio T."/>
            <person name="Nolan M."/>
            <person name="Mavromatis K."/>
            <person name="Huntemann M."/>
            <person name="Lucas S."/>
            <person name="Lidstrom M.E."/>
            <person name="Ivanova N."/>
            <person name="Chistoserdova L."/>
        </authorList>
    </citation>
    <scope>NUCLEOTIDE SEQUENCE [LARGE SCALE GENOMIC DNA]</scope>
    <source>
        <strain evidence="4 5">SIP3-4</strain>
    </source>
</reference>
<dbReference type="STRING" id="582744.Msip34_2540"/>
<keyword evidence="4" id="KW-0032">Aminotransferase</keyword>
<protein>
    <submittedName>
        <fullName evidence="4">Aminotransferase class IV</fullName>
    </submittedName>
</protein>
<dbReference type="Proteomes" id="UP000002743">
    <property type="component" value="Chromosome"/>
</dbReference>
<evidence type="ECO:0000256" key="1">
    <source>
        <dbReference type="ARBA" id="ARBA00001933"/>
    </source>
</evidence>
<dbReference type="PANTHER" id="PTHR42743:SF10">
    <property type="entry name" value="D-ALANINE AMINOTRANSFERASE"/>
    <property type="match status" value="1"/>
</dbReference>
<keyword evidence="3" id="KW-0663">Pyridoxal phosphate</keyword>
<comment type="cofactor">
    <cofactor evidence="1">
        <name>pyridoxal 5'-phosphate</name>
        <dbReference type="ChEBI" id="CHEBI:597326"/>
    </cofactor>
</comment>
<accession>C6XB07</accession>
<dbReference type="Pfam" id="PF01063">
    <property type="entry name" value="Aminotran_4"/>
    <property type="match status" value="1"/>
</dbReference>
<dbReference type="GO" id="GO:0046394">
    <property type="term" value="P:carboxylic acid biosynthetic process"/>
    <property type="evidence" value="ECO:0007669"/>
    <property type="project" value="UniProtKB-ARBA"/>
</dbReference>
<dbReference type="RefSeq" id="WP_015831021.1">
    <property type="nucleotide sequence ID" value="NC_012969.1"/>
</dbReference>
<dbReference type="eggNOG" id="COG0115">
    <property type="taxonomic scope" value="Bacteria"/>
</dbReference>
<name>C6XB07_METGS</name>
<keyword evidence="4" id="KW-0808">Transferase</keyword>
<dbReference type="EMBL" id="CP001674">
    <property type="protein sequence ID" value="ACT51777.1"/>
    <property type="molecule type" value="Genomic_DNA"/>
</dbReference>
<dbReference type="GO" id="GO:0008483">
    <property type="term" value="F:transaminase activity"/>
    <property type="evidence" value="ECO:0007669"/>
    <property type="project" value="UniProtKB-KW"/>
</dbReference>
<dbReference type="InterPro" id="IPR043132">
    <property type="entry name" value="BCAT-like_C"/>
</dbReference>
<dbReference type="KEGG" id="mei:Msip34_2540"/>
<dbReference type="SUPFAM" id="SSF56752">
    <property type="entry name" value="D-aminoacid aminotransferase-like PLP-dependent enzymes"/>
    <property type="match status" value="1"/>
</dbReference>
<evidence type="ECO:0000256" key="2">
    <source>
        <dbReference type="ARBA" id="ARBA00009320"/>
    </source>
</evidence>
<reference evidence="5" key="1">
    <citation type="submission" date="2009-07" db="EMBL/GenBank/DDBJ databases">
        <title>Complete sequence of chromosome of Methylovorus sp. SIP3-4.</title>
        <authorList>
            <person name="Lucas S."/>
            <person name="Copeland A."/>
            <person name="Lapidus A."/>
            <person name="Glavina del Rio T."/>
            <person name="Tice H."/>
            <person name="Bruce D."/>
            <person name="Goodwin L."/>
            <person name="Pitluck S."/>
            <person name="Clum A."/>
            <person name="Larimer F."/>
            <person name="Land M."/>
            <person name="Hauser L."/>
            <person name="Kyrpides N."/>
            <person name="Mikhailova N."/>
            <person name="Kayluzhnaya M."/>
            <person name="Chistoserdova L."/>
        </authorList>
    </citation>
    <scope>NUCLEOTIDE SEQUENCE [LARGE SCALE GENOMIC DNA]</scope>
    <source>
        <strain evidence="5">SIP3-4</strain>
    </source>
</reference>
<dbReference type="InterPro" id="IPR050571">
    <property type="entry name" value="Class-IV_PLP-Dep_Aminotrnsfr"/>
</dbReference>
<gene>
    <name evidence="4" type="ordered locus">Msip34_2540</name>
</gene>
<dbReference type="AlphaFoldDB" id="C6XB07"/>
<dbReference type="FunFam" id="3.20.10.10:FF:000002">
    <property type="entry name" value="D-alanine aminotransferase"/>
    <property type="match status" value="1"/>
</dbReference>
<evidence type="ECO:0000313" key="5">
    <source>
        <dbReference type="Proteomes" id="UP000002743"/>
    </source>
</evidence>
<dbReference type="InterPro" id="IPR043131">
    <property type="entry name" value="BCAT-like_N"/>
</dbReference>
<keyword evidence="5" id="KW-1185">Reference proteome</keyword>
<evidence type="ECO:0000256" key="3">
    <source>
        <dbReference type="ARBA" id="ARBA00022898"/>
    </source>
</evidence>
<dbReference type="Gene3D" id="3.20.10.10">
    <property type="entry name" value="D-amino Acid Aminotransferase, subunit A, domain 2"/>
    <property type="match status" value="1"/>
</dbReference>
<dbReference type="InterPro" id="IPR001544">
    <property type="entry name" value="Aminotrans_IV"/>
</dbReference>
<organism evidence="4 5">
    <name type="scientific">Methylovorus glucosotrophus (strain SIP3-4)</name>
    <dbReference type="NCBI Taxonomy" id="582744"/>
    <lineage>
        <taxon>Bacteria</taxon>
        <taxon>Pseudomonadati</taxon>
        <taxon>Pseudomonadota</taxon>
        <taxon>Betaproteobacteria</taxon>
        <taxon>Nitrosomonadales</taxon>
        <taxon>Methylophilaceae</taxon>
        <taxon>Methylovorus</taxon>
    </lineage>
</organism>
<proteinExistence type="inferred from homology"/>
<dbReference type="GO" id="GO:0008652">
    <property type="term" value="P:amino acid biosynthetic process"/>
    <property type="evidence" value="ECO:0007669"/>
    <property type="project" value="UniProtKB-ARBA"/>
</dbReference>
<dbReference type="HOGENOM" id="CLU_020844_4_1_4"/>
<dbReference type="CDD" id="cd01558">
    <property type="entry name" value="D-AAT_like"/>
    <property type="match status" value="1"/>
</dbReference>
<sequence>MSQIVYLNGAFMPIEEARIPVLDRGFIFGDGVYELIPVYSRHPFRLQEHLRRLSTSLSSLRIPNLYDSAAWSRHVEELVKRNEAEDQSIYIQVTRGPAPRDHAFPAHVEPTVFMMSNPLITPPASLVESGAVAISSQDIRWDHCDIKAISLLPNVLLRQMAVDEGAVETILFRDGMLTEGAASNIFAVDKGVILAPPKDQHMLPGITYDVILELAESEGIPVDIGYFPEARIRSADELWMTSSTKEILPIVRLDNTPIANGLPGPIFKRMYKAYQLYKNHIMRSAETPHG</sequence>
<dbReference type="OrthoDB" id="9805628at2"/>